<proteinExistence type="predicted"/>
<evidence type="ECO:0000313" key="2">
    <source>
        <dbReference type="Proteomes" id="UP001189429"/>
    </source>
</evidence>
<dbReference type="EMBL" id="CAUYUJ010002395">
    <property type="protein sequence ID" value="CAK0800592.1"/>
    <property type="molecule type" value="Genomic_DNA"/>
</dbReference>
<feature type="non-terminal residue" evidence="1">
    <location>
        <position position="1"/>
    </location>
</feature>
<organism evidence="1 2">
    <name type="scientific">Prorocentrum cordatum</name>
    <dbReference type="NCBI Taxonomy" id="2364126"/>
    <lineage>
        <taxon>Eukaryota</taxon>
        <taxon>Sar</taxon>
        <taxon>Alveolata</taxon>
        <taxon>Dinophyceae</taxon>
        <taxon>Prorocentrales</taxon>
        <taxon>Prorocentraceae</taxon>
        <taxon>Prorocentrum</taxon>
    </lineage>
</organism>
<evidence type="ECO:0000313" key="1">
    <source>
        <dbReference type="EMBL" id="CAK0800592.1"/>
    </source>
</evidence>
<accession>A0ABN9Q4E9</accession>
<dbReference type="Proteomes" id="UP001189429">
    <property type="component" value="Unassembled WGS sequence"/>
</dbReference>
<comment type="caution">
    <text evidence="1">The sequence shown here is derived from an EMBL/GenBank/DDBJ whole genome shotgun (WGS) entry which is preliminary data.</text>
</comment>
<keyword evidence="2" id="KW-1185">Reference proteome</keyword>
<reference evidence="1" key="1">
    <citation type="submission" date="2023-10" db="EMBL/GenBank/DDBJ databases">
        <authorList>
            <person name="Chen Y."/>
            <person name="Shah S."/>
            <person name="Dougan E. K."/>
            <person name="Thang M."/>
            <person name="Chan C."/>
        </authorList>
    </citation>
    <scope>NUCLEOTIDE SEQUENCE [LARGE SCALE GENOMIC DNA]</scope>
</reference>
<gene>
    <name evidence="1" type="ORF">PCOR1329_LOCUS8701</name>
</gene>
<protein>
    <submittedName>
        <fullName evidence="1">Uncharacterized protein</fullName>
    </submittedName>
</protein>
<sequence>VVKQVLGEIPQDLQALHGVMLPVNKQFKPVLPRASAETGTGQFESVAIMPKKAKDYFDEFKRFCLEGDASERICATSAIVARRWQVSKVAKKAFELDVRKYTAAKRLERDEDIEEKKKLEHQNMLFDVFIKTSFPSYAKINNEYEEMKVEKTSKQEFEKIEMEV</sequence>
<name>A0ABN9Q4E9_9DINO</name>